<dbReference type="SUPFAM" id="SSF53756">
    <property type="entry name" value="UDP-Glycosyltransferase/glycogen phosphorylase"/>
    <property type="match status" value="1"/>
</dbReference>
<proteinExistence type="predicted"/>
<dbReference type="AlphaFoldDB" id="A0A060CJQ8"/>
<protein>
    <submittedName>
        <fullName evidence="1">CAZy families GT1 protein</fullName>
    </submittedName>
</protein>
<feature type="non-terminal residue" evidence="1">
    <location>
        <position position="152"/>
    </location>
</feature>
<dbReference type="Gene3D" id="3.40.50.2000">
    <property type="entry name" value="Glycogen Phosphorylase B"/>
    <property type="match status" value="2"/>
</dbReference>
<organism evidence="1">
    <name type="scientific">uncultured Bacillus sp</name>
    <dbReference type="NCBI Taxonomy" id="83428"/>
    <lineage>
        <taxon>Bacteria</taxon>
        <taxon>Bacillati</taxon>
        <taxon>Bacillota</taxon>
        <taxon>Bacilli</taxon>
        <taxon>Bacillales</taxon>
        <taxon>Bacillaceae</taxon>
        <taxon>Bacillus</taxon>
        <taxon>environmental samples</taxon>
    </lineage>
</organism>
<evidence type="ECO:0000313" key="1">
    <source>
        <dbReference type="EMBL" id="AIA93295.1"/>
    </source>
</evidence>
<feature type="non-terminal residue" evidence="1">
    <location>
        <position position="1"/>
    </location>
</feature>
<name>A0A060CJQ8_9BACI</name>
<sequence length="152" mass="16879">ASYSLIPMTPHMMRDWRVLRLSMHVALHGLGSSVAAMRTAARIAKTYGIPHAGLMQLLNLPGDLSIVYSSAEIVPYAATFAPSFQFVGWTLQEPTSVEPFVRASERPLIYASLGTLINDNFAFFQACIAAFADSEYDLLISTRRRLRARSLR</sequence>
<reference evidence="1" key="1">
    <citation type="journal article" date="2013" name="Environ. Microbiol.">
        <title>Seasonally variable intestinal metagenomes of the red palm weevil (Rhynchophorus ferrugineus).</title>
        <authorList>
            <person name="Jia S."/>
            <person name="Zhang X."/>
            <person name="Zhang G."/>
            <person name="Yin A."/>
            <person name="Zhang S."/>
            <person name="Li F."/>
            <person name="Wang L."/>
            <person name="Zhao D."/>
            <person name="Yun Q."/>
            <person name="Tala"/>
            <person name="Wang J."/>
            <person name="Sun G."/>
            <person name="Baabdullah M."/>
            <person name="Yu X."/>
            <person name="Hu S."/>
            <person name="Al-Mssallem I.S."/>
            <person name="Yu J."/>
        </authorList>
    </citation>
    <scope>NUCLEOTIDE SEQUENCE</scope>
</reference>
<accession>A0A060CJQ8</accession>
<dbReference type="EMBL" id="KF125955">
    <property type="protein sequence ID" value="AIA93295.1"/>
    <property type="molecule type" value="Genomic_DNA"/>
</dbReference>